<proteinExistence type="predicted"/>
<gene>
    <name evidence="1" type="ORF">D2E24_0046</name>
</gene>
<dbReference type="EMBL" id="QXGK01000001">
    <property type="protein sequence ID" value="RSX58750.1"/>
    <property type="molecule type" value="Genomic_DNA"/>
</dbReference>
<sequence length="46" mass="4774">MRRMLGVLIGVLVAVALVIVATAAWGMIATQSTTVDQEVRSSASLS</sequence>
<reference evidence="1 2" key="1">
    <citation type="submission" date="2018-09" db="EMBL/GenBank/DDBJ databases">
        <title>Characterization of the phylogenetic diversity of five novel species belonging to the genus Bifidobacterium.</title>
        <authorList>
            <person name="Lugli G.A."/>
            <person name="Duranti S."/>
            <person name="Milani C."/>
        </authorList>
    </citation>
    <scope>NUCLEOTIDE SEQUENCE [LARGE SCALE GENOMIC DNA]</scope>
    <source>
        <strain evidence="1 2">2033B</strain>
    </source>
</reference>
<comment type="caution">
    <text evidence="1">The sequence shown here is derived from an EMBL/GenBank/DDBJ whole genome shotgun (WGS) entry which is preliminary data.</text>
</comment>
<accession>A0A430FWK1</accession>
<name>A0A430FWK1_9BIFI</name>
<evidence type="ECO:0000313" key="2">
    <source>
        <dbReference type="Proteomes" id="UP000287470"/>
    </source>
</evidence>
<evidence type="ECO:0000313" key="1">
    <source>
        <dbReference type="EMBL" id="RSX58750.1"/>
    </source>
</evidence>
<organism evidence="1 2">
    <name type="scientific">Bifidobacterium samirii</name>
    <dbReference type="NCBI Taxonomy" id="2306974"/>
    <lineage>
        <taxon>Bacteria</taxon>
        <taxon>Bacillati</taxon>
        <taxon>Actinomycetota</taxon>
        <taxon>Actinomycetes</taxon>
        <taxon>Bifidobacteriales</taxon>
        <taxon>Bifidobacteriaceae</taxon>
        <taxon>Bifidobacterium</taxon>
    </lineage>
</organism>
<dbReference type="AlphaFoldDB" id="A0A430FWK1"/>
<dbReference type="RefSeq" id="WP_164520935.1">
    <property type="nucleotide sequence ID" value="NZ_QXGK01000001.1"/>
</dbReference>
<dbReference type="Proteomes" id="UP000287470">
    <property type="component" value="Unassembled WGS sequence"/>
</dbReference>
<protein>
    <submittedName>
        <fullName evidence="1">Uncharacterized protein</fullName>
    </submittedName>
</protein>
<keyword evidence="2" id="KW-1185">Reference proteome</keyword>